<dbReference type="Proteomes" id="UP000070383">
    <property type="component" value="Unassembled WGS sequence"/>
</dbReference>
<reference evidence="2" key="1">
    <citation type="submission" date="2016-01" db="EMBL/GenBank/DDBJ databases">
        <authorList>
            <person name="Mitreva M."/>
            <person name="Pepin K.H."/>
            <person name="Mihindukulasuriya K.A."/>
            <person name="Fulton R."/>
            <person name="Fronick C."/>
            <person name="O'Laughlin M."/>
            <person name="Miner T."/>
            <person name="Herter B."/>
            <person name="Rosa B.A."/>
            <person name="Cordes M."/>
            <person name="Tomlinson C."/>
            <person name="Wollam A."/>
            <person name="Palsikar V.B."/>
            <person name="Mardis E.R."/>
            <person name="Wilson R.K."/>
        </authorList>
    </citation>
    <scope>NUCLEOTIDE SEQUENCE [LARGE SCALE GENOMIC DNA]</scope>
    <source>
        <strain evidence="2">MJR8151</strain>
    </source>
</reference>
<protein>
    <submittedName>
        <fullName evidence="1">Uncharacterized protein</fullName>
    </submittedName>
</protein>
<dbReference type="AlphaFoldDB" id="A0A133KAI7"/>
<dbReference type="EMBL" id="LRPM01000077">
    <property type="protein sequence ID" value="KWZ76572.1"/>
    <property type="molecule type" value="Genomic_DNA"/>
</dbReference>
<sequence length="39" mass="4634">MLDLIIKNILIHGLGQDDKSWDKVKEYLREYNQMMIVGL</sequence>
<keyword evidence="2" id="KW-1185">Reference proteome</keyword>
<comment type="caution">
    <text evidence="1">The sequence shown here is derived from an EMBL/GenBank/DDBJ whole genome shotgun (WGS) entry which is preliminary data.</text>
</comment>
<name>A0A133KAI7_9FIRM</name>
<gene>
    <name evidence="1" type="ORF">HMPREF3200_01771</name>
</gene>
<evidence type="ECO:0000313" key="1">
    <source>
        <dbReference type="EMBL" id="KWZ76572.1"/>
    </source>
</evidence>
<proteinExistence type="predicted"/>
<dbReference type="STRING" id="33036.HMPREF3200_01771"/>
<accession>A0A133KAI7</accession>
<evidence type="ECO:0000313" key="2">
    <source>
        <dbReference type="Proteomes" id="UP000070383"/>
    </source>
</evidence>
<dbReference type="PATRIC" id="fig|33036.3.peg.1758"/>
<organism evidence="1 2">
    <name type="scientific">Anaerococcus tetradius</name>
    <dbReference type="NCBI Taxonomy" id="33036"/>
    <lineage>
        <taxon>Bacteria</taxon>
        <taxon>Bacillati</taxon>
        <taxon>Bacillota</taxon>
        <taxon>Tissierellia</taxon>
        <taxon>Tissierellales</taxon>
        <taxon>Peptoniphilaceae</taxon>
        <taxon>Anaerococcus</taxon>
    </lineage>
</organism>